<evidence type="ECO:0000313" key="1">
    <source>
        <dbReference type="EMBL" id="AKH46015.1"/>
    </source>
</evidence>
<organism evidence="1">
    <name type="scientific">uncultured marine virus</name>
    <dbReference type="NCBI Taxonomy" id="186617"/>
    <lineage>
        <taxon>Viruses</taxon>
        <taxon>environmental samples</taxon>
    </lineage>
</organism>
<proteinExistence type="predicted"/>
<dbReference type="EMBL" id="KR029578">
    <property type="protein sequence ID" value="AKH46015.1"/>
    <property type="molecule type" value="Genomic_DNA"/>
</dbReference>
<accession>A0A0F7L2D9</accession>
<protein>
    <submittedName>
        <fullName evidence="1">Uncharacterized protein</fullName>
    </submittedName>
</protein>
<reference evidence="1" key="1">
    <citation type="journal article" date="2015" name="Front. Microbiol.">
        <title>Combining genomic sequencing methods to explore viral diversity and reveal potential virus-host interactions.</title>
        <authorList>
            <person name="Chow C.E."/>
            <person name="Winget D.M."/>
            <person name="White R.A.III."/>
            <person name="Hallam S.J."/>
            <person name="Suttle C.A."/>
        </authorList>
    </citation>
    <scope>NUCLEOTIDE SEQUENCE</scope>
    <source>
        <strain evidence="1">Anoxic3_3</strain>
    </source>
</reference>
<reference evidence="1" key="2">
    <citation type="submission" date="2015-03" db="EMBL/GenBank/DDBJ databases">
        <authorList>
            <person name="Chow C.-E.T."/>
            <person name="Winget D.M."/>
            <person name="White R.A.III."/>
            <person name="Hallam S.J."/>
            <person name="Suttle C.A."/>
        </authorList>
    </citation>
    <scope>NUCLEOTIDE SEQUENCE</scope>
    <source>
        <strain evidence="1">Anoxic3_3</strain>
    </source>
</reference>
<name>A0A0F7L2D9_9VIRU</name>
<sequence>MVYQNSFGMVQLYITSQATGKTRLVQTLAIVSLKTWKVIPWFGVQQQAIQ</sequence>